<keyword evidence="17" id="KW-1185">Reference proteome</keyword>
<protein>
    <submittedName>
        <fullName evidence="16">TonB-dependent receptor</fullName>
    </submittedName>
</protein>
<keyword evidence="8" id="KW-0406">Ion transport</keyword>
<keyword evidence="16" id="KW-0675">Receptor</keyword>
<evidence type="ECO:0000256" key="13">
    <source>
        <dbReference type="RuleBase" id="RU003357"/>
    </source>
</evidence>
<dbReference type="Gene3D" id="2.60.40.1120">
    <property type="entry name" value="Carboxypeptidase-like, regulatory domain"/>
    <property type="match status" value="1"/>
</dbReference>
<dbReference type="PROSITE" id="PS52016">
    <property type="entry name" value="TONB_DEPENDENT_REC_3"/>
    <property type="match status" value="1"/>
</dbReference>
<evidence type="ECO:0000313" key="17">
    <source>
        <dbReference type="Proteomes" id="UP000239532"/>
    </source>
</evidence>
<evidence type="ECO:0000256" key="5">
    <source>
        <dbReference type="ARBA" id="ARBA00022692"/>
    </source>
</evidence>
<dbReference type="Proteomes" id="UP000239532">
    <property type="component" value="Unassembled WGS sequence"/>
</dbReference>
<evidence type="ECO:0000259" key="15">
    <source>
        <dbReference type="Pfam" id="PF07715"/>
    </source>
</evidence>
<gene>
    <name evidence="16" type="ORF">BST86_12920</name>
</gene>
<feature type="domain" description="TonB-dependent receptor plug" evidence="15">
    <location>
        <begin position="122"/>
        <end position="234"/>
    </location>
</feature>
<dbReference type="Gene3D" id="2.40.170.20">
    <property type="entry name" value="TonB-dependent receptor, beta-barrel domain"/>
    <property type="match status" value="1"/>
</dbReference>
<evidence type="ECO:0000256" key="1">
    <source>
        <dbReference type="ARBA" id="ARBA00004571"/>
    </source>
</evidence>
<evidence type="ECO:0000256" key="7">
    <source>
        <dbReference type="ARBA" id="ARBA00023004"/>
    </source>
</evidence>
<organism evidence="16 17">
    <name type="scientific">Nonlabens agnitus</name>
    <dbReference type="NCBI Taxonomy" id="870484"/>
    <lineage>
        <taxon>Bacteria</taxon>
        <taxon>Pseudomonadati</taxon>
        <taxon>Bacteroidota</taxon>
        <taxon>Flavobacteriia</taxon>
        <taxon>Flavobacteriales</taxon>
        <taxon>Flavobacteriaceae</taxon>
        <taxon>Nonlabens</taxon>
    </lineage>
</organism>
<evidence type="ECO:0000256" key="9">
    <source>
        <dbReference type="ARBA" id="ARBA00023077"/>
    </source>
</evidence>
<keyword evidence="7" id="KW-0408">Iron</keyword>
<sequence length="877" mass="94505">MKTNTSIHKIAFLLAFFVCLVGFSQSKITGKITDASGTPLLNVNVVLQNTTKGAITDFDGNYTITNVEDGDYIVVASSIGYTKVEKSLSIIGVDRVLNFELAEDAASLDAIVVTGVANPKSKLESSVSITTLTPTVIEQSAPRTTAEIFRTIPGIRAESSGGEGNSNIAVRGVPVSSGGSKYVQIQEDGLPVLLFGDMSFATADIFTRYDSNIARIEAIRGGSASTLSSNSPGAIINLISKTGRVEGGSLGTTFGADYNSFRTDFEYGAPIADGLYFHMGGFYRVGEGIRDAGYTANNGGQFKFNITKEFEKGYVRLYAKHLNDKAIAYLPNPIAVSGTNADPDFNDIAGFDANGQTLHTPFLRQNVGLGDSGELRRSDVANGMNPISSSVGVEASFDLVDGWRFDNRGRFSFNKGGFNSPFPASVLTANDFLAGDFATSRDYANLTFANDGSPVPGNTILAPTVLFDTQLNNFNNFMNDARLSKSFDNIDITLGYFKSYQNVSMSWLWNSYLLEASGDRARLINATAANGDARSENGLIGYGATLFGNCCQRNYDTDYNVSAPYVDVSIEANENLNFNASARFDKGRVDGTFAGPVQTTYDVNNDGEISFIEQSVSAIDVANPTTVDYDYDYFSYSLGANLKLSESQAVFGRYSRGASAKADRILFAGLNYLDGDAINALDFINQAEVGYKQGFENGALYATAFYAKTTEEGGFEATSQQIIENDYKSIGIELEGTYRFDNLNLRGGVTYTNAEIDSGDNAGNTPRRQPDFIYNFLPSYSFGAESQNNVGLSFIGQSKAFAQDSNQLVLPAFLIVSGNVNFQIANNLTANLSANNIFDTLGITESEEGAITEGQTNFIRVRPVPGRSISLGLGYRF</sequence>
<evidence type="ECO:0000256" key="4">
    <source>
        <dbReference type="ARBA" id="ARBA00022496"/>
    </source>
</evidence>
<evidence type="ECO:0000256" key="12">
    <source>
        <dbReference type="PROSITE-ProRule" id="PRU01360"/>
    </source>
</evidence>
<dbReference type="PANTHER" id="PTHR32552:SF89">
    <property type="entry name" value="CATECHOLATE SIDEROPHORE RECEPTOR FIU"/>
    <property type="match status" value="1"/>
</dbReference>
<proteinExistence type="inferred from homology"/>
<dbReference type="GO" id="GO:0009279">
    <property type="term" value="C:cell outer membrane"/>
    <property type="evidence" value="ECO:0007669"/>
    <property type="project" value="UniProtKB-SubCell"/>
</dbReference>
<feature type="domain" description="TonB-dependent receptor-like beta-barrel" evidence="14">
    <location>
        <begin position="408"/>
        <end position="837"/>
    </location>
</feature>
<keyword evidence="6" id="KW-0732">Signal</keyword>
<evidence type="ECO:0000313" key="16">
    <source>
        <dbReference type="EMBL" id="PRP67928.1"/>
    </source>
</evidence>
<dbReference type="Pfam" id="PF13715">
    <property type="entry name" value="CarbopepD_reg_2"/>
    <property type="match status" value="1"/>
</dbReference>
<dbReference type="SUPFAM" id="SSF49464">
    <property type="entry name" value="Carboxypeptidase regulatory domain-like"/>
    <property type="match status" value="1"/>
</dbReference>
<evidence type="ECO:0000256" key="10">
    <source>
        <dbReference type="ARBA" id="ARBA00023136"/>
    </source>
</evidence>
<evidence type="ECO:0000256" key="8">
    <source>
        <dbReference type="ARBA" id="ARBA00023065"/>
    </source>
</evidence>
<dbReference type="SUPFAM" id="SSF56935">
    <property type="entry name" value="Porins"/>
    <property type="match status" value="1"/>
</dbReference>
<name>A0A2S9WWR7_9FLAO</name>
<dbReference type="OrthoDB" id="1122665at2"/>
<keyword evidence="11 12" id="KW-0998">Cell outer membrane</keyword>
<dbReference type="InterPro" id="IPR008969">
    <property type="entry name" value="CarboxyPept-like_regulatory"/>
</dbReference>
<evidence type="ECO:0000259" key="14">
    <source>
        <dbReference type="Pfam" id="PF00593"/>
    </source>
</evidence>
<accession>A0A2S9WWR7</accession>
<comment type="similarity">
    <text evidence="12 13">Belongs to the TonB-dependent receptor family.</text>
</comment>
<keyword evidence="4" id="KW-0410">Iron transport</keyword>
<evidence type="ECO:0000256" key="11">
    <source>
        <dbReference type="ARBA" id="ARBA00023237"/>
    </source>
</evidence>
<dbReference type="EMBL" id="MQUC01000003">
    <property type="protein sequence ID" value="PRP67928.1"/>
    <property type="molecule type" value="Genomic_DNA"/>
</dbReference>
<comment type="subcellular location">
    <subcellularLocation>
        <location evidence="1 12">Cell outer membrane</location>
        <topology evidence="1 12">Multi-pass membrane protein</topology>
    </subcellularLocation>
</comment>
<dbReference type="InterPro" id="IPR036942">
    <property type="entry name" value="Beta-barrel_TonB_sf"/>
</dbReference>
<dbReference type="PANTHER" id="PTHR32552">
    <property type="entry name" value="FERRICHROME IRON RECEPTOR-RELATED"/>
    <property type="match status" value="1"/>
</dbReference>
<dbReference type="InterPro" id="IPR037066">
    <property type="entry name" value="Plug_dom_sf"/>
</dbReference>
<evidence type="ECO:0000256" key="2">
    <source>
        <dbReference type="ARBA" id="ARBA00022448"/>
    </source>
</evidence>
<keyword evidence="2 12" id="KW-0813">Transport</keyword>
<keyword evidence="3 12" id="KW-1134">Transmembrane beta strand</keyword>
<keyword evidence="10 12" id="KW-0472">Membrane</keyword>
<dbReference type="Gene3D" id="2.170.130.10">
    <property type="entry name" value="TonB-dependent receptor, plug domain"/>
    <property type="match status" value="1"/>
</dbReference>
<dbReference type="RefSeq" id="WP_105983618.1">
    <property type="nucleotide sequence ID" value="NZ_MQUC01000003.1"/>
</dbReference>
<dbReference type="InterPro" id="IPR039426">
    <property type="entry name" value="TonB-dep_rcpt-like"/>
</dbReference>
<comment type="caution">
    <text evidence="16">The sequence shown here is derived from an EMBL/GenBank/DDBJ whole genome shotgun (WGS) entry which is preliminary data.</text>
</comment>
<keyword evidence="9 13" id="KW-0798">TonB box</keyword>
<keyword evidence="5 12" id="KW-0812">Transmembrane</keyword>
<dbReference type="InterPro" id="IPR000531">
    <property type="entry name" value="Beta-barrel_TonB"/>
</dbReference>
<evidence type="ECO:0000256" key="3">
    <source>
        <dbReference type="ARBA" id="ARBA00022452"/>
    </source>
</evidence>
<dbReference type="Pfam" id="PF07715">
    <property type="entry name" value="Plug"/>
    <property type="match status" value="1"/>
</dbReference>
<dbReference type="GO" id="GO:0015344">
    <property type="term" value="F:siderophore uptake transmembrane transporter activity"/>
    <property type="evidence" value="ECO:0007669"/>
    <property type="project" value="TreeGrafter"/>
</dbReference>
<reference evidence="16 17" key="1">
    <citation type="submission" date="2016-11" db="EMBL/GenBank/DDBJ databases">
        <title>Trade-off between light-utilization and light-protection in marine flavobacteria.</title>
        <authorList>
            <person name="Kumagai Y."/>
        </authorList>
    </citation>
    <scope>NUCLEOTIDE SEQUENCE [LARGE SCALE GENOMIC DNA]</scope>
    <source>
        <strain evidence="16 17">JCM 17109</strain>
    </source>
</reference>
<evidence type="ECO:0000256" key="6">
    <source>
        <dbReference type="ARBA" id="ARBA00022729"/>
    </source>
</evidence>
<dbReference type="InterPro" id="IPR012910">
    <property type="entry name" value="Plug_dom"/>
</dbReference>
<dbReference type="Pfam" id="PF00593">
    <property type="entry name" value="TonB_dep_Rec_b-barrel"/>
    <property type="match status" value="1"/>
</dbReference>
<dbReference type="AlphaFoldDB" id="A0A2S9WWR7"/>